<accession>A0A4P6LS89</accession>
<proteinExistence type="predicted"/>
<organism evidence="1 2">
    <name type="scientific">Blautia producta</name>
    <dbReference type="NCBI Taxonomy" id="33035"/>
    <lineage>
        <taxon>Bacteria</taxon>
        <taxon>Bacillati</taxon>
        <taxon>Bacillota</taxon>
        <taxon>Clostridia</taxon>
        <taxon>Lachnospirales</taxon>
        <taxon>Lachnospiraceae</taxon>
        <taxon>Blautia</taxon>
    </lineage>
</organism>
<sequence>MQKRGESMNFSAILQKLIYITGVKPQVLADRLGYDVSYISKWQSGVKLPSSRNAEELFGKMAHFFVASADAIQREAIKKSILLEWGEDKLEEGLKECLLNSLIMQKQKKEESRKVQERISYDSLWQDRETVAGAVGGMIYEICIHAEKDVDIIVTCPFQEYVIKENDFFKRLEALERKGITVRIHQFIDMETFRNQTDTYCRCIAMYLTSIFSVKYCFYELPHESADIPVLVIKNGFLVTEIREPFTREKYTTVIRSLPLVNAYYDAASAYLLAQKPLVEEYSVKKMYKEKYVIDYMMQNEYRYLLRSMHIIHLPDDMLWDLCLEYTPDKENAVLQYNMNRNSFQAPVTAIIFKSTLMDYIFDGKINIFGQEAEVRKEWRMRHITHLIEELEKNSSIRILLLENNNPYISCDDLQSTIYFCRDTVFAMAVRNGISSYYRFFSKKLIDQFNEFYRHIENAGDEYLLRGHKVIEFLTQGLKFIS</sequence>
<dbReference type="Proteomes" id="UP000289794">
    <property type="component" value="Chromosome"/>
</dbReference>
<name>A0A4P6LS89_9FIRM</name>
<reference evidence="1 2" key="1">
    <citation type="submission" date="2019-01" db="EMBL/GenBank/DDBJ databases">
        <title>PMF-metabolizing Aryl O-demethylase.</title>
        <authorList>
            <person name="Kim M."/>
        </authorList>
    </citation>
    <scope>NUCLEOTIDE SEQUENCE [LARGE SCALE GENOMIC DNA]</scope>
    <source>
        <strain evidence="1 2">PMF1</strain>
    </source>
</reference>
<gene>
    <name evidence="1" type="ORF">PMF13cell1_00185</name>
</gene>
<evidence type="ECO:0000313" key="2">
    <source>
        <dbReference type="Proteomes" id="UP000289794"/>
    </source>
</evidence>
<dbReference type="EMBL" id="CP035945">
    <property type="protein sequence ID" value="QBE94692.1"/>
    <property type="molecule type" value="Genomic_DNA"/>
</dbReference>
<evidence type="ECO:0000313" key="1">
    <source>
        <dbReference type="EMBL" id="QBE94692.1"/>
    </source>
</evidence>
<dbReference type="AlphaFoldDB" id="A0A4P6LS89"/>
<protein>
    <submittedName>
        <fullName evidence="1">Uncharacterized protein</fullName>
    </submittedName>
</protein>
<dbReference type="KEGG" id="bpro:PMF13cell1_00185"/>